<keyword evidence="5" id="KW-0677">Repeat</keyword>
<evidence type="ECO:0000259" key="13">
    <source>
        <dbReference type="PROSITE" id="PS51846"/>
    </source>
</evidence>
<keyword evidence="6 10" id="KW-1133">Transmembrane helix</keyword>
<evidence type="ECO:0000256" key="1">
    <source>
        <dbReference type="ARBA" id="ARBA00004651"/>
    </source>
</evidence>
<reference evidence="15" key="1">
    <citation type="journal article" date="2019" name="Int. J. Syst. Evol. Microbiol.">
        <title>The Global Catalogue of Microorganisms (GCM) 10K type strain sequencing project: providing services to taxonomists for standard genome sequencing and annotation.</title>
        <authorList>
            <consortium name="The Broad Institute Genomics Platform"/>
            <consortium name="The Broad Institute Genome Sequencing Center for Infectious Disease"/>
            <person name="Wu L."/>
            <person name="Ma J."/>
        </authorList>
    </citation>
    <scope>NUCLEOTIDE SEQUENCE [LARGE SCALE GENOMIC DNA]</scope>
    <source>
        <strain evidence="15">CCUG 56029</strain>
    </source>
</reference>
<comment type="caution">
    <text evidence="14">The sequence shown here is derived from an EMBL/GenBank/DDBJ whole genome shotgun (WGS) entry which is preliminary data.</text>
</comment>
<dbReference type="Pfam" id="PF03471">
    <property type="entry name" value="CorC_HlyC"/>
    <property type="match status" value="1"/>
</dbReference>
<dbReference type="InterPro" id="IPR036318">
    <property type="entry name" value="FAD-bd_PCMH-like_sf"/>
</dbReference>
<comment type="subcellular location">
    <subcellularLocation>
        <location evidence="1">Cell membrane</location>
        <topology evidence="1">Multi-pass membrane protein</topology>
    </subcellularLocation>
</comment>
<evidence type="ECO:0000313" key="15">
    <source>
        <dbReference type="Proteomes" id="UP001597213"/>
    </source>
</evidence>
<dbReference type="PROSITE" id="PS51846">
    <property type="entry name" value="CNNM"/>
    <property type="match status" value="1"/>
</dbReference>
<dbReference type="Pfam" id="PF01595">
    <property type="entry name" value="CNNM"/>
    <property type="match status" value="1"/>
</dbReference>
<keyword evidence="8 10" id="KW-0472">Membrane</keyword>
<evidence type="ECO:0000313" key="14">
    <source>
        <dbReference type="EMBL" id="MFD1880973.1"/>
    </source>
</evidence>
<dbReference type="InterPro" id="IPR000644">
    <property type="entry name" value="CBS_dom"/>
</dbReference>
<evidence type="ECO:0000256" key="3">
    <source>
        <dbReference type="ARBA" id="ARBA00022475"/>
    </source>
</evidence>
<dbReference type="PROSITE" id="PS51371">
    <property type="entry name" value="CBS"/>
    <property type="match status" value="2"/>
</dbReference>
<evidence type="ECO:0000256" key="7">
    <source>
        <dbReference type="ARBA" id="ARBA00023122"/>
    </source>
</evidence>
<dbReference type="Proteomes" id="UP001597213">
    <property type="component" value="Unassembled WGS sequence"/>
</dbReference>
<dbReference type="InterPro" id="IPR016169">
    <property type="entry name" value="FAD-bd_PCMH_sub2"/>
</dbReference>
<dbReference type="PANTHER" id="PTHR22777">
    <property type="entry name" value="HEMOLYSIN-RELATED"/>
    <property type="match status" value="1"/>
</dbReference>
<dbReference type="CDD" id="cd04590">
    <property type="entry name" value="CBS_pair_CorC_HlyC_assoc"/>
    <property type="match status" value="1"/>
</dbReference>
<feature type="domain" description="CNNM transmembrane" evidence="13">
    <location>
        <begin position="6"/>
        <end position="195"/>
    </location>
</feature>
<dbReference type="SUPFAM" id="SSF56176">
    <property type="entry name" value="FAD-binding/transporter-associated domain-like"/>
    <property type="match status" value="1"/>
</dbReference>
<sequence>MTSGFLDLQFWTTAGAIVCLLAASAFFSGSETALTAASRAKLRARADRGESGAETALALTNDSERLIGSLLLGNNVVNILSASLATALLSRIFGHSGVALATLVMTFLVLIFAEVLPKTYAISAPEDVAIRVSPLARIVKALLAPLVAVVRVIVRGILAIFGLKTDPESQMFSVREEIAGALAIGHSSGAMHKEDRDRLLGALDLGSRSVEEIMRHRSGIEMIDCDLPPEAILDAVLTSPHTRLPLYKDERENVVGVIHAKDLLRAVNKVVRAGGTVADIDVLSVAMPPYFIPDTTALDEQMRTFLSRRTHFALVVDEYGTLRGLITLEDILEEIVGDITDEHDTEALPTLHPTSSGDYLVEGSMTIRDLNRALDWNLPDDEANTVAGLVIHAAQSIPAQGQVFSFHGYRFEVVARRENRLTRLRIRPLSSPS</sequence>
<feature type="transmembrane region" description="Helical" evidence="11">
    <location>
        <begin position="138"/>
        <end position="163"/>
    </location>
</feature>
<evidence type="ECO:0000259" key="12">
    <source>
        <dbReference type="PROSITE" id="PS51371"/>
    </source>
</evidence>
<feature type="transmembrane region" description="Helical" evidence="11">
    <location>
        <begin position="98"/>
        <end position="117"/>
    </location>
</feature>
<evidence type="ECO:0000256" key="11">
    <source>
        <dbReference type="SAM" id="Phobius"/>
    </source>
</evidence>
<dbReference type="InterPro" id="IPR005170">
    <property type="entry name" value="Transptr-assoc_dom"/>
</dbReference>
<dbReference type="SUPFAM" id="SSF54631">
    <property type="entry name" value="CBS-domain pair"/>
    <property type="match status" value="1"/>
</dbReference>
<dbReference type="Gene3D" id="3.30.465.10">
    <property type="match status" value="1"/>
</dbReference>
<dbReference type="SMART" id="SM01091">
    <property type="entry name" value="CorC_HlyC"/>
    <property type="match status" value="1"/>
</dbReference>
<comment type="similarity">
    <text evidence="2">Belongs to the UPF0053 family. Hemolysin C subfamily.</text>
</comment>
<dbReference type="RefSeq" id="WP_379140456.1">
    <property type="nucleotide sequence ID" value="NZ_JBHUEN010000013.1"/>
</dbReference>
<gene>
    <name evidence="14" type="ORF">ACFSCT_04505</name>
</gene>
<dbReference type="Pfam" id="PF00571">
    <property type="entry name" value="CBS"/>
    <property type="match status" value="2"/>
</dbReference>
<keyword evidence="3" id="KW-1003">Cell membrane</keyword>
<keyword evidence="4 10" id="KW-0812">Transmembrane</keyword>
<evidence type="ECO:0000256" key="8">
    <source>
        <dbReference type="ARBA" id="ARBA00023136"/>
    </source>
</evidence>
<feature type="domain" description="CBS" evidence="12">
    <location>
        <begin position="285"/>
        <end position="345"/>
    </location>
</feature>
<dbReference type="InterPro" id="IPR046342">
    <property type="entry name" value="CBS_dom_sf"/>
</dbReference>
<dbReference type="PANTHER" id="PTHR22777:SF32">
    <property type="entry name" value="UPF0053 INNER MEMBRANE PROTEIN YFJD"/>
    <property type="match status" value="1"/>
</dbReference>
<evidence type="ECO:0000256" key="4">
    <source>
        <dbReference type="ARBA" id="ARBA00022692"/>
    </source>
</evidence>
<organism evidence="14 15">
    <name type="scientific">Paracoccus pacificus</name>
    <dbReference type="NCBI Taxonomy" id="1463598"/>
    <lineage>
        <taxon>Bacteria</taxon>
        <taxon>Pseudomonadati</taxon>
        <taxon>Pseudomonadota</taxon>
        <taxon>Alphaproteobacteria</taxon>
        <taxon>Rhodobacterales</taxon>
        <taxon>Paracoccaceae</taxon>
        <taxon>Paracoccus</taxon>
    </lineage>
</organism>
<dbReference type="InterPro" id="IPR002550">
    <property type="entry name" value="CNNM"/>
</dbReference>
<name>A0ABW4R4R9_9RHOB</name>
<evidence type="ECO:0000256" key="10">
    <source>
        <dbReference type="PROSITE-ProRule" id="PRU01193"/>
    </source>
</evidence>
<evidence type="ECO:0000256" key="6">
    <source>
        <dbReference type="ARBA" id="ARBA00022989"/>
    </source>
</evidence>
<evidence type="ECO:0000256" key="2">
    <source>
        <dbReference type="ARBA" id="ARBA00006446"/>
    </source>
</evidence>
<dbReference type="InterPro" id="IPR044751">
    <property type="entry name" value="Ion_transp-like_CBS"/>
</dbReference>
<keyword evidence="7 9" id="KW-0129">CBS domain</keyword>
<keyword evidence="15" id="KW-1185">Reference proteome</keyword>
<evidence type="ECO:0000256" key="9">
    <source>
        <dbReference type="PROSITE-ProRule" id="PRU00703"/>
    </source>
</evidence>
<accession>A0ABW4R4R9</accession>
<feature type="domain" description="CBS" evidence="12">
    <location>
        <begin position="214"/>
        <end position="274"/>
    </location>
</feature>
<evidence type="ECO:0000256" key="5">
    <source>
        <dbReference type="ARBA" id="ARBA00022737"/>
    </source>
</evidence>
<feature type="transmembrane region" description="Helical" evidence="11">
    <location>
        <begin position="70"/>
        <end position="92"/>
    </location>
</feature>
<dbReference type="Gene3D" id="3.10.580.10">
    <property type="entry name" value="CBS-domain"/>
    <property type="match status" value="1"/>
</dbReference>
<protein>
    <submittedName>
        <fullName evidence="14">HlyC/CorC family transporter</fullName>
    </submittedName>
</protein>
<proteinExistence type="inferred from homology"/>
<feature type="transmembrane region" description="Helical" evidence="11">
    <location>
        <begin position="12"/>
        <end position="34"/>
    </location>
</feature>
<dbReference type="EMBL" id="JBHUEN010000013">
    <property type="protein sequence ID" value="MFD1880973.1"/>
    <property type="molecule type" value="Genomic_DNA"/>
</dbReference>